<accession>A0ABU0DSN2</accession>
<evidence type="ECO:0000256" key="3">
    <source>
        <dbReference type="ARBA" id="ARBA00023163"/>
    </source>
</evidence>
<comment type="caution">
    <text evidence="5">The sequence shown here is derived from an EMBL/GenBank/DDBJ whole genome shotgun (WGS) entry which is preliminary data.</text>
</comment>
<reference evidence="5 6" key="1">
    <citation type="submission" date="2023-07" db="EMBL/GenBank/DDBJ databases">
        <title>Genomic Encyclopedia of Type Strains, Phase IV (KMG-IV): sequencing the most valuable type-strain genomes for metagenomic binning, comparative biology and taxonomic classification.</title>
        <authorList>
            <person name="Goeker M."/>
        </authorList>
    </citation>
    <scope>NUCLEOTIDE SEQUENCE [LARGE SCALE GENOMIC DNA]</scope>
    <source>
        <strain evidence="5 6">DSM 15448</strain>
    </source>
</reference>
<keyword evidence="6" id="KW-1185">Reference proteome</keyword>
<proteinExistence type="inferred from homology"/>
<sequence>MSQNDEQARESVDQAKDIVIESLGETMDLYGVTRSVGNLYGTMYFEESMTLDEMREKLKMSKPSMSTGVKKLQEFDIVKQSFRRGSRKQTFVAEKDFFSFFSKFFTKKWEREVTLNLEAIKEAQPILEDVMNSEDVSQEVRDEARELYEQVEYSKAYYYWLEQLVEGIRNGKIFEAFPPPEQNKNK</sequence>
<dbReference type="GO" id="GO:0003677">
    <property type="term" value="F:DNA binding"/>
    <property type="evidence" value="ECO:0007669"/>
    <property type="project" value="UniProtKB-KW"/>
</dbReference>
<keyword evidence="1 4" id="KW-0805">Transcription regulation</keyword>
<gene>
    <name evidence="5" type="ORF">J2R98_001268</name>
</gene>
<evidence type="ECO:0000256" key="1">
    <source>
        <dbReference type="ARBA" id="ARBA00023015"/>
    </source>
</evidence>
<evidence type="ECO:0000313" key="5">
    <source>
        <dbReference type="EMBL" id="MDQ0351454.1"/>
    </source>
</evidence>
<organism evidence="5 6">
    <name type="scientific">Alkalibacillus filiformis</name>
    <dbReference type="NCBI Taxonomy" id="200990"/>
    <lineage>
        <taxon>Bacteria</taxon>
        <taxon>Bacillati</taxon>
        <taxon>Bacillota</taxon>
        <taxon>Bacilli</taxon>
        <taxon>Bacillales</taxon>
        <taxon>Bacillaceae</taxon>
        <taxon>Alkalibacillus</taxon>
    </lineage>
</organism>
<dbReference type="InterPro" id="IPR036390">
    <property type="entry name" value="WH_DNA-bd_sf"/>
</dbReference>
<protein>
    <recommendedName>
        <fullName evidence="4">HTH-type transcriptional regulator</fullName>
    </recommendedName>
</protein>
<evidence type="ECO:0000256" key="2">
    <source>
        <dbReference type="ARBA" id="ARBA00023125"/>
    </source>
</evidence>
<dbReference type="EMBL" id="JAUSUP010000002">
    <property type="protein sequence ID" value="MDQ0351454.1"/>
    <property type="molecule type" value="Genomic_DNA"/>
</dbReference>
<name>A0ABU0DSN2_9BACI</name>
<evidence type="ECO:0000256" key="4">
    <source>
        <dbReference type="PIRNR" id="PIRNR006707"/>
    </source>
</evidence>
<dbReference type="InterPro" id="IPR052362">
    <property type="entry name" value="HTH-GbsR_regulator"/>
</dbReference>
<keyword evidence="3 4" id="KW-0804">Transcription</keyword>
<dbReference type="SUPFAM" id="SSF46785">
    <property type="entry name" value="Winged helix' DNA-binding domain"/>
    <property type="match status" value="1"/>
</dbReference>
<dbReference type="Proteomes" id="UP001236723">
    <property type="component" value="Unassembled WGS sequence"/>
</dbReference>
<dbReference type="PANTHER" id="PTHR38465">
    <property type="entry name" value="HTH-TYPE TRANSCRIPTIONAL REGULATOR MJ1563-RELATED"/>
    <property type="match status" value="1"/>
</dbReference>
<comment type="similarity">
    <text evidence="4">Belongs to the GbsR family.</text>
</comment>
<dbReference type="InterPro" id="IPR036388">
    <property type="entry name" value="WH-like_DNA-bd_sf"/>
</dbReference>
<dbReference type="InterPro" id="IPR026282">
    <property type="entry name" value="MJ1563"/>
</dbReference>
<evidence type="ECO:0000313" key="6">
    <source>
        <dbReference type="Proteomes" id="UP001236723"/>
    </source>
</evidence>
<dbReference type="RefSeq" id="WP_307067195.1">
    <property type="nucleotide sequence ID" value="NZ_JAUSUP010000002.1"/>
</dbReference>
<keyword evidence="2 4" id="KW-0238">DNA-binding</keyword>
<dbReference type="PANTHER" id="PTHR38465:SF1">
    <property type="entry name" value="HTH-TYPE TRANSCRIPTIONAL REGULATOR MJ1563-RELATED"/>
    <property type="match status" value="1"/>
</dbReference>
<dbReference type="NCBIfam" id="NF047500">
    <property type="entry name" value="choline_R_CudC"/>
    <property type="match status" value="1"/>
</dbReference>
<dbReference type="Gene3D" id="1.10.10.10">
    <property type="entry name" value="Winged helix-like DNA-binding domain superfamily/Winged helix DNA-binding domain"/>
    <property type="match status" value="1"/>
</dbReference>
<dbReference type="PIRSF" id="PIRSF006707">
    <property type="entry name" value="MJ1563"/>
    <property type="match status" value="1"/>
</dbReference>